<reference evidence="11" key="1">
    <citation type="submission" date="2022-01" db="EMBL/GenBank/DDBJ databases">
        <authorList>
            <person name="Braso-Vives M."/>
        </authorList>
    </citation>
    <scope>NUCLEOTIDE SEQUENCE</scope>
</reference>
<feature type="domain" description="Major facilitator superfamily (MFS) profile" evidence="10">
    <location>
        <begin position="68"/>
        <end position="473"/>
    </location>
</feature>
<evidence type="ECO:0000256" key="5">
    <source>
        <dbReference type="ARBA" id="ARBA00022775"/>
    </source>
</evidence>
<keyword evidence="3" id="KW-0813">Transport</keyword>
<feature type="transmembrane region" description="Helical" evidence="9">
    <location>
        <begin position="198"/>
        <end position="219"/>
    </location>
</feature>
<evidence type="ECO:0000256" key="2">
    <source>
        <dbReference type="ARBA" id="ARBA00006829"/>
    </source>
</evidence>
<keyword evidence="4 9" id="KW-0812">Transmembrane</keyword>
<dbReference type="GO" id="GO:0022857">
    <property type="term" value="F:transmembrane transporter activity"/>
    <property type="evidence" value="ECO:0007669"/>
    <property type="project" value="InterPro"/>
</dbReference>
<sequence length="495" mass="52489">MMEEHEGLRGASPPLTSTGKSLNSQYGSVAMLPDGANALADPSETPVEEDASSEGFSCTKASRVQIFTFVCIALNNFIAFCSYSIVFAFFPGEALQRGASQITVGFIIAIYAIVGLVAGPFFGKYLTSIGSRFMLIGGLLLSGVCTVLFGFLQYTEGTTFIVLCFAIRSIEALAVSASSTAGAAILTHAFPNNVAKVMGALESFTGLGLMAGPPIGGFLCDAGGFRLPFLVVGGVLLCCGVCLWILVPQQPDENKGEKKTGSLLSLLKLPAIIFTSGLGVVIASTTSFLDPVLQPYLAKKYKYLTPTHMGLIFLLFLSVYAILAPLWGWIADTKKAAMRFMIITGLIIFSAATVMIAPSPLLTDYLNVLPKNQLWMHIVGLATMALGIGVAASPIFNEMLYAASDAGMEDSFATNGLVSGLFNAGFSIGEFIGPTASSALVQKFGFPWATTALGGFTLSYAVVLVIFYICDYCCCAKRRHEGPSTEEENQRLLVN</sequence>
<feature type="transmembrane region" description="Helical" evidence="9">
    <location>
        <begin position="225"/>
        <end position="247"/>
    </location>
</feature>
<dbReference type="InterPro" id="IPR011701">
    <property type="entry name" value="MFS"/>
</dbReference>
<evidence type="ECO:0000259" key="10">
    <source>
        <dbReference type="PROSITE" id="PS50850"/>
    </source>
</evidence>
<keyword evidence="6 9" id="KW-1133">Transmembrane helix</keyword>
<dbReference type="SUPFAM" id="SSF103473">
    <property type="entry name" value="MFS general substrate transporter"/>
    <property type="match status" value="1"/>
</dbReference>
<feature type="transmembrane region" description="Helical" evidence="9">
    <location>
        <begin position="66"/>
        <end position="90"/>
    </location>
</feature>
<feature type="transmembrane region" description="Helical" evidence="9">
    <location>
        <begin position="102"/>
        <end position="122"/>
    </location>
</feature>
<dbReference type="Gene3D" id="1.20.1250.20">
    <property type="entry name" value="MFS general substrate transporter like domains"/>
    <property type="match status" value="2"/>
</dbReference>
<feature type="transmembrane region" description="Helical" evidence="9">
    <location>
        <begin position="267"/>
        <end position="289"/>
    </location>
</feature>
<feature type="transmembrane region" description="Helical" evidence="9">
    <location>
        <begin position="160"/>
        <end position="186"/>
    </location>
</feature>
<dbReference type="PANTHER" id="PTHR23506:SF26">
    <property type="entry name" value="MFS-TYPE TRANSPORTER SLC18B1"/>
    <property type="match status" value="1"/>
</dbReference>
<dbReference type="InterPro" id="IPR001958">
    <property type="entry name" value="Tet-R_TetA/multi-R_MdtG-like"/>
</dbReference>
<dbReference type="GO" id="GO:0016020">
    <property type="term" value="C:membrane"/>
    <property type="evidence" value="ECO:0007669"/>
    <property type="project" value="UniProtKB-SubCell"/>
</dbReference>
<evidence type="ECO:0000313" key="11">
    <source>
        <dbReference type="EMBL" id="CAH1267549.1"/>
    </source>
</evidence>
<evidence type="ECO:0000256" key="6">
    <source>
        <dbReference type="ARBA" id="ARBA00022989"/>
    </source>
</evidence>
<comment type="similarity">
    <text evidence="2">Belongs to the major facilitator superfamily. Vesicular transporter family.</text>
</comment>
<gene>
    <name evidence="11" type="primary">SLC18B1</name>
    <name evidence="11" type="ORF">BLAG_LOCUS20862</name>
</gene>
<dbReference type="InterPro" id="IPR036259">
    <property type="entry name" value="MFS_trans_sf"/>
</dbReference>
<evidence type="ECO:0000256" key="9">
    <source>
        <dbReference type="SAM" id="Phobius"/>
    </source>
</evidence>
<dbReference type="AlphaFoldDB" id="A0A8K0A2U7"/>
<proteinExistence type="inferred from homology"/>
<organism evidence="11 12">
    <name type="scientific">Branchiostoma lanceolatum</name>
    <name type="common">Common lancelet</name>
    <name type="synonym">Amphioxus lanceolatum</name>
    <dbReference type="NCBI Taxonomy" id="7740"/>
    <lineage>
        <taxon>Eukaryota</taxon>
        <taxon>Metazoa</taxon>
        <taxon>Chordata</taxon>
        <taxon>Cephalochordata</taxon>
        <taxon>Leptocardii</taxon>
        <taxon>Amphioxiformes</taxon>
        <taxon>Branchiostomatidae</taxon>
        <taxon>Branchiostoma</taxon>
    </lineage>
</organism>
<keyword evidence="12" id="KW-1185">Reference proteome</keyword>
<feature type="region of interest" description="Disordered" evidence="8">
    <location>
        <begin position="1"/>
        <end position="21"/>
    </location>
</feature>
<evidence type="ECO:0000256" key="1">
    <source>
        <dbReference type="ARBA" id="ARBA00004141"/>
    </source>
</evidence>
<name>A0A8K0A2U7_BRALA</name>
<comment type="subcellular location">
    <subcellularLocation>
        <location evidence="1">Membrane</location>
        <topology evidence="1">Multi-pass membrane protein</topology>
    </subcellularLocation>
</comment>
<evidence type="ECO:0000313" key="12">
    <source>
        <dbReference type="Proteomes" id="UP000838412"/>
    </source>
</evidence>
<dbReference type="PROSITE" id="PS50850">
    <property type="entry name" value="MFS"/>
    <property type="match status" value="1"/>
</dbReference>
<evidence type="ECO:0000256" key="8">
    <source>
        <dbReference type="SAM" id="MobiDB-lite"/>
    </source>
</evidence>
<dbReference type="PRINTS" id="PR01035">
    <property type="entry name" value="TCRTETA"/>
</dbReference>
<dbReference type="InterPro" id="IPR050930">
    <property type="entry name" value="MFS_Vesicular_Transporter"/>
</dbReference>
<dbReference type="EMBL" id="OV696691">
    <property type="protein sequence ID" value="CAH1267549.1"/>
    <property type="molecule type" value="Genomic_DNA"/>
</dbReference>
<feature type="transmembrane region" description="Helical" evidence="9">
    <location>
        <begin position="134"/>
        <end position="154"/>
    </location>
</feature>
<keyword evidence="5" id="KW-0532">Neurotransmitter transport</keyword>
<feature type="transmembrane region" description="Helical" evidence="9">
    <location>
        <begin position="417"/>
        <end position="436"/>
    </location>
</feature>
<dbReference type="Pfam" id="PF07690">
    <property type="entry name" value="MFS_1"/>
    <property type="match status" value="1"/>
</dbReference>
<keyword evidence="7 9" id="KW-0472">Membrane</keyword>
<feature type="transmembrane region" description="Helical" evidence="9">
    <location>
        <begin position="374"/>
        <end position="396"/>
    </location>
</feature>
<evidence type="ECO:0000256" key="7">
    <source>
        <dbReference type="ARBA" id="ARBA00023136"/>
    </source>
</evidence>
<dbReference type="PANTHER" id="PTHR23506">
    <property type="entry name" value="GH10249P"/>
    <property type="match status" value="1"/>
</dbReference>
<dbReference type="InterPro" id="IPR020846">
    <property type="entry name" value="MFS_dom"/>
</dbReference>
<evidence type="ECO:0000256" key="3">
    <source>
        <dbReference type="ARBA" id="ARBA00022448"/>
    </source>
</evidence>
<dbReference type="Proteomes" id="UP000838412">
    <property type="component" value="Chromosome 6"/>
</dbReference>
<dbReference type="OrthoDB" id="497880at2759"/>
<evidence type="ECO:0000256" key="4">
    <source>
        <dbReference type="ARBA" id="ARBA00022692"/>
    </source>
</evidence>
<feature type="transmembrane region" description="Helical" evidence="9">
    <location>
        <begin position="342"/>
        <end position="362"/>
    </location>
</feature>
<accession>A0A8K0A2U7</accession>
<protein>
    <submittedName>
        <fullName evidence="11">SLC18B1 protein</fullName>
    </submittedName>
</protein>
<feature type="transmembrane region" description="Helical" evidence="9">
    <location>
        <begin position="448"/>
        <end position="470"/>
    </location>
</feature>
<feature type="transmembrane region" description="Helical" evidence="9">
    <location>
        <begin position="309"/>
        <end position="330"/>
    </location>
</feature>